<protein>
    <submittedName>
        <fullName evidence="1">Uncharacterized protein</fullName>
    </submittedName>
</protein>
<accession>A0ABR7YET8</accession>
<reference evidence="1 2" key="1">
    <citation type="submission" date="2020-08" db="EMBL/GenBank/DDBJ databases">
        <title>Sphingobacterium sp. DN04309 isolated from aquaculture water.</title>
        <authorList>
            <person name="Zhang M."/>
        </authorList>
    </citation>
    <scope>NUCLEOTIDE SEQUENCE [LARGE SCALE GENOMIC DNA]</scope>
    <source>
        <strain evidence="1 2">DN04309</strain>
    </source>
</reference>
<dbReference type="RefSeq" id="WP_190302192.1">
    <property type="nucleotide sequence ID" value="NZ_JACOIJ010000015.1"/>
</dbReference>
<sequence length="394" mass="46191">MNLTTPVNNSKILSQLIVNIENAFCQLNFHNNLFKIQRDCLEFLNDNMKDVKSIFIYLIVFNFKNAQIEFLKFIDLSNRIYASLHYALKYNKPGISQSRINYIKILESIDKLIDMLLLYDKKLIEIIPLSNYSYYTIKPKLKQQIISLKDAPGLKDVEPQLIRVVQDSLFSVLQSNSRIRNELRYINILLKKLSKAPELTTESLEWVLFQYGFNSKRYLEYYINKSNQQMLEDSSLHKQIENIISFQEQLYCLVPLQKNCLDLNSPTIIDQILLFFKDKKESLKQKLDVRRTEIMDAKLLEANDKVMFNIPVAQFGLLIKLLMEVNLIPKENVGKTFSFFAKYFKTPSVNFISSESLQKKSSTVEFSTARKMKAYLIEMVNWINKNYNASSFTE</sequence>
<dbReference type="Proteomes" id="UP000651271">
    <property type="component" value="Unassembled WGS sequence"/>
</dbReference>
<evidence type="ECO:0000313" key="1">
    <source>
        <dbReference type="EMBL" id="MBD1429784.1"/>
    </source>
</evidence>
<comment type="caution">
    <text evidence="1">The sequence shown here is derived from an EMBL/GenBank/DDBJ whole genome shotgun (WGS) entry which is preliminary data.</text>
</comment>
<keyword evidence="2" id="KW-1185">Reference proteome</keyword>
<name>A0ABR7YET8_9SPHI</name>
<organism evidence="1 2">
    <name type="scientific">Sphingobacterium litopenaei</name>
    <dbReference type="NCBI Taxonomy" id="2763500"/>
    <lineage>
        <taxon>Bacteria</taxon>
        <taxon>Pseudomonadati</taxon>
        <taxon>Bacteroidota</taxon>
        <taxon>Sphingobacteriia</taxon>
        <taxon>Sphingobacteriales</taxon>
        <taxon>Sphingobacteriaceae</taxon>
        <taxon>Sphingobacterium</taxon>
    </lineage>
</organism>
<evidence type="ECO:0000313" key="2">
    <source>
        <dbReference type="Proteomes" id="UP000651271"/>
    </source>
</evidence>
<dbReference type="EMBL" id="JACOIJ010000015">
    <property type="protein sequence ID" value="MBD1429784.1"/>
    <property type="molecule type" value="Genomic_DNA"/>
</dbReference>
<proteinExistence type="predicted"/>
<gene>
    <name evidence="1" type="ORF">H8B04_09390</name>
</gene>